<dbReference type="EMBL" id="MVGC01000014">
    <property type="protein sequence ID" value="RJE26821.1"/>
    <property type="molecule type" value="Genomic_DNA"/>
</dbReference>
<sequence length="92" mass="10926">MTDYEHGILTERRRRRKELSEILREHPLISNVDLKRYRILHECISLEDEPKPQYFGTNLQPRKSNSTTFTTATLRSSLIIHPSREQAQLHDI</sequence>
<reference evidence="2" key="1">
    <citation type="submission" date="2017-02" db="EMBL/GenBank/DDBJ databases">
        <authorList>
            <person name="Tafer H."/>
            <person name="Lopandic K."/>
        </authorList>
    </citation>
    <scope>NUCLEOTIDE SEQUENCE [LARGE SCALE GENOMIC DNA]</scope>
    <source>
        <strain evidence="2">CBS 366.77</strain>
    </source>
</reference>
<evidence type="ECO:0000313" key="2">
    <source>
        <dbReference type="Proteomes" id="UP000266188"/>
    </source>
</evidence>
<evidence type="ECO:0000313" key="1">
    <source>
        <dbReference type="EMBL" id="RJE26821.1"/>
    </source>
</evidence>
<comment type="caution">
    <text evidence="1">The sequence shown here is derived from an EMBL/GenBank/DDBJ whole genome shotgun (WGS) entry which is preliminary data.</text>
</comment>
<protein>
    <submittedName>
        <fullName evidence="1">Uncharacterized protein</fullName>
    </submittedName>
</protein>
<gene>
    <name evidence="1" type="ORF">PHISCL_00846</name>
</gene>
<name>A0A3A3ABX6_9EURO</name>
<proteinExistence type="predicted"/>
<organism evidence="1 2">
    <name type="scientific">Aspergillus sclerotialis</name>
    <dbReference type="NCBI Taxonomy" id="2070753"/>
    <lineage>
        <taxon>Eukaryota</taxon>
        <taxon>Fungi</taxon>
        <taxon>Dikarya</taxon>
        <taxon>Ascomycota</taxon>
        <taxon>Pezizomycotina</taxon>
        <taxon>Eurotiomycetes</taxon>
        <taxon>Eurotiomycetidae</taxon>
        <taxon>Eurotiales</taxon>
        <taxon>Aspergillaceae</taxon>
        <taxon>Aspergillus</taxon>
        <taxon>Aspergillus subgen. Polypaecilum</taxon>
    </lineage>
</organism>
<dbReference type="AlphaFoldDB" id="A0A3A3ABX6"/>
<keyword evidence="2" id="KW-1185">Reference proteome</keyword>
<accession>A0A3A3ABX6</accession>
<dbReference type="Proteomes" id="UP000266188">
    <property type="component" value="Unassembled WGS sequence"/>
</dbReference>